<dbReference type="Proteomes" id="UP000030624">
    <property type="component" value="Chromosome"/>
</dbReference>
<name>A0A0A7GGH0_GEOAI</name>
<dbReference type="AlphaFoldDB" id="A0A0A7GGH0"/>
<dbReference type="HOGENOM" id="CLU_2678711_0_0_2"/>
<dbReference type="KEGG" id="gac:GACE_0992"/>
<gene>
    <name evidence="1" type="ORF">GACE_0992</name>
</gene>
<proteinExistence type="predicted"/>
<sequence>MEGSIAEKIAVELEKISKALENIPTQGFMRQLLIIYLKERTGLGKGKIEAVLDGIAEFTKELQKEFQTGEVQNR</sequence>
<evidence type="ECO:0000313" key="2">
    <source>
        <dbReference type="Proteomes" id="UP000030624"/>
    </source>
</evidence>
<dbReference type="STRING" id="565033.GACE_0992"/>
<reference evidence="1 2" key="1">
    <citation type="journal article" date="2015" name="Appl. Environ. Microbiol.">
        <title>The Geoglobus acetivorans genome: Fe(III) reduction, acetate utilization, autotrophic growth, and degradation of aromatic compounds in a hyperthermophilic archaeon.</title>
        <authorList>
            <person name="Mardanov A.V."/>
            <person name="Slododkina G.B."/>
            <person name="Slobodkin A.I."/>
            <person name="Beletsky A.V."/>
            <person name="Gavrilov S.N."/>
            <person name="Kublanov I.V."/>
            <person name="Bonch-Osmolovskaya E.A."/>
            <person name="Skryabin K.G."/>
            <person name="Ravin N.V."/>
        </authorList>
    </citation>
    <scope>NUCLEOTIDE SEQUENCE [LARGE SCALE GENOMIC DNA]</scope>
    <source>
        <strain evidence="1 2">SBH6</strain>
    </source>
</reference>
<organism evidence="1 2">
    <name type="scientific">Geoglobus acetivorans</name>
    <dbReference type="NCBI Taxonomy" id="565033"/>
    <lineage>
        <taxon>Archaea</taxon>
        <taxon>Methanobacteriati</taxon>
        <taxon>Methanobacteriota</taxon>
        <taxon>Archaeoglobi</taxon>
        <taxon>Archaeoglobales</taxon>
        <taxon>Archaeoglobaceae</taxon>
        <taxon>Geoglobus</taxon>
    </lineage>
</organism>
<accession>A0A0A7GGH0</accession>
<evidence type="ECO:0000313" key="1">
    <source>
        <dbReference type="EMBL" id="AIY90037.1"/>
    </source>
</evidence>
<dbReference type="RefSeq" id="WP_048091651.1">
    <property type="nucleotide sequence ID" value="NZ_CP009552.1"/>
</dbReference>
<dbReference type="GeneID" id="24797581"/>
<protein>
    <submittedName>
        <fullName evidence="1">Uncharacterized protein</fullName>
    </submittedName>
</protein>
<dbReference type="EMBL" id="CP009552">
    <property type="protein sequence ID" value="AIY90037.1"/>
    <property type="molecule type" value="Genomic_DNA"/>
</dbReference>